<dbReference type="Proteomes" id="UP001360953">
    <property type="component" value="Unassembled WGS sequence"/>
</dbReference>
<gene>
    <name evidence="2" type="ORF">J3D65DRAFT_371383</name>
</gene>
<sequence>MTLQCTVKWQQKSWTTGAHPRKSTQSSRIHLKEKKRGVRAHRSRARQSAHLEAGVTDASTHQHQRLRKPGQVISEVPFRPTHFPILSGCILRVRHAESLAARLGLCLVASHVKEVQTLQSSTSLCRLHAHESRQLDCLALRLFSQLCQTNGFVLAAGCLDTWSITKHCSFPASSTSLCPLLSLRIPPSSEAKATLPALAACCLERRESSRRQRRCYFLRVGN</sequence>
<evidence type="ECO:0000256" key="1">
    <source>
        <dbReference type="SAM" id="MobiDB-lite"/>
    </source>
</evidence>
<reference evidence="2 3" key="1">
    <citation type="submission" date="2024-04" db="EMBL/GenBank/DDBJ databases">
        <title>Phyllosticta paracitricarpa is synonymous to the EU quarantine fungus P. citricarpa based on phylogenomic analyses.</title>
        <authorList>
            <consortium name="Lawrence Berkeley National Laboratory"/>
            <person name="Van ingen-buijs V.A."/>
            <person name="Van westerhoven A.C."/>
            <person name="Haridas S."/>
            <person name="Skiadas P."/>
            <person name="Martin F."/>
            <person name="Groenewald J.Z."/>
            <person name="Crous P.W."/>
            <person name="Seidl M.F."/>
        </authorList>
    </citation>
    <scope>NUCLEOTIDE SEQUENCE [LARGE SCALE GENOMIC DNA]</scope>
    <source>
        <strain evidence="2 3">CPC 17464</strain>
    </source>
</reference>
<protein>
    <submittedName>
        <fullName evidence="2">Uncharacterized protein</fullName>
    </submittedName>
</protein>
<proteinExistence type="predicted"/>
<dbReference type="EMBL" id="JBBPEH010000006">
    <property type="protein sequence ID" value="KAK7537210.1"/>
    <property type="molecule type" value="Genomic_DNA"/>
</dbReference>
<dbReference type="RefSeq" id="XP_066655361.1">
    <property type="nucleotide sequence ID" value="XM_066795711.1"/>
</dbReference>
<keyword evidence="3" id="KW-1185">Reference proteome</keyword>
<name>A0ABR1LT59_9PEZI</name>
<organism evidence="2 3">
    <name type="scientific">Phyllosticta citribraziliensis</name>
    <dbReference type="NCBI Taxonomy" id="989973"/>
    <lineage>
        <taxon>Eukaryota</taxon>
        <taxon>Fungi</taxon>
        <taxon>Dikarya</taxon>
        <taxon>Ascomycota</taxon>
        <taxon>Pezizomycotina</taxon>
        <taxon>Dothideomycetes</taxon>
        <taxon>Dothideomycetes incertae sedis</taxon>
        <taxon>Botryosphaeriales</taxon>
        <taxon>Phyllostictaceae</taxon>
        <taxon>Phyllosticta</taxon>
    </lineage>
</organism>
<evidence type="ECO:0000313" key="2">
    <source>
        <dbReference type="EMBL" id="KAK7537210.1"/>
    </source>
</evidence>
<feature type="compositionally biased region" description="Basic residues" evidence="1">
    <location>
        <begin position="29"/>
        <end position="47"/>
    </location>
</feature>
<feature type="region of interest" description="Disordered" evidence="1">
    <location>
        <begin position="14"/>
        <end position="59"/>
    </location>
</feature>
<dbReference type="GeneID" id="92028617"/>
<accession>A0ABR1LT59</accession>
<comment type="caution">
    <text evidence="2">The sequence shown here is derived from an EMBL/GenBank/DDBJ whole genome shotgun (WGS) entry which is preliminary data.</text>
</comment>
<evidence type="ECO:0000313" key="3">
    <source>
        <dbReference type="Proteomes" id="UP001360953"/>
    </source>
</evidence>